<evidence type="ECO:0000256" key="2">
    <source>
        <dbReference type="ARBA" id="ARBA00022679"/>
    </source>
</evidence>
<dbReference type="SUPFAM" id="SSF56112">
    <property type="entry name" value="Protein kinase-like (PK-like)"/>
    <property type="match status" value="1"/>
</dbReference>
<keyword evidence="3" id="KW-0547">Nucleotide-binding</keyword>
<dbReference type="EMBL" id="SMMX01000007">
    <property type="protein sequence ID" value="TDA21746.1"/>
    <property type="molecule type" value="Genomic_DNA"/>
</dbReference>
<dbReference type="Gene3D" id="1.10.510.10">
    <property type="entry name" value="Transferase(Phosphotransferase) domain 1"/>
    <property type="match status" value="1"/>
</dbReference>
<dbReference type="InterPro" id="IPR000719">
    <property type="entry name" value="Prot_kinase_dom"/>
</dbReference>
<dbReference type="GO" id="GO:0005524">
    <property type="term" value="F:ATP binding"/>
    <property type="evidence" value="ECO:0007669"/>
    <property type="project" value="UniProtKB-KW"/>
</dbReference>
<evidence type="ECO:0000313" key="7">
    <source>
        <dbReference type="EMBL" id="TDA21746.1"/>
    </source>
</evidence>
<dbReference type="CDD" id="cd14014">
    <property type="entry name" value="STKc_PknB_like"/>
    <property type="match status" value="1"/>
</dbReference>
<evidence type="ECO:0000256" key="3">
    <source>
        <dbReference type="ARBA" id="ARBA00022741"/>
    </source>
</evidence>
<dbReference type="SMART" id="SM00220">
    <property type="entry name" value="S_TKc"/>
    <property type="match status" value="1"/>
</dbReference>
<evidence type="ECO:0000313" key="8">
    <source>
        <dbReference type="Proteomes" id="UP000295710"/>
    </source>
</evidence>
<evidence type="ECO:0000256" key="4">
    <source>
        <dbReference type="ARBA" id="ARBA00022777"/>
    </source>
</evidence>
<dbReference type="Proteomes" id="UP000295710">
    <property type="component" value="Unassembled WGS sequence"/>
</dbReference>
<comment type="caution">
    <text evidence="7">The sequence shown here is derived from an EMBL/GenBank/DDBJ whole genome shotgun (WGS) entry which is preliminary data.</text>
</comment>
<dbReference type="InterPro" id="IPR050660">
    <property type="entry name" value="NEK_Ser/Thr_kinase"/>
</dbReference>
<dbReference type="InterPro" id="IPR008271">
    <property type="entry name" value="Ser/Thr_kinase_AS"/>
</dbReference>
<dbReference type="EC" id="2.7.11.1" evidence="1"/>
<feature type="domain" description="Protein kinase" evidence="6">
    <location>
        <begin position="29"/>
        <end position="293"/>
    </location>
</feature>
<proteinExistence type="predicted"/>
<keyword evidence="8" id="KW-1185">Reference proteome</keyword>
<dbReference type="Pfam" id="PF00069">
    <property type="entry name" value="Pkinase"/>
    <property type="match status" value="1"/>
</dbReference>
<dbReference type="AlphaFoldDB" id="A0A4R4FG68"/>
<protein>
    <recommendedName>
        <fullName evidence="1">non-specific serine/threonine protein kinase</fullName>
        <ecNumber evidence="1">2.7.11.1</ecNumber>
    </recommendedName>
</protein>
<accession>A0A4R4FG68</accession>
<dbReference type="PROSITE" id="PS50011">
    <property type="entry name" value="PROTEIN_KINASE_DOM"/>
    <property type="match status" value="1"/>
</dbReference>
<keyword evidence="4 7" id="KW-0418">Kinase</keyword>
<dbReference type="PANTHER" id="PTHR43671">
    <property type="entry name" value="SERINE/THREONINE-PROTEIN KINASE NEK"/>
    <property type="match status" value="1"/>
</dbReference>
<reference evidence="7 8" key="1">
    <citation type="journal article" date="2016" name="Nat. Microbiol.">
        <title>The Mouse Intestinal Bacterial Collection (miBC) provides host-specific insight into cultured diversity and functional potential of the gut microbiota.</title>
        <authorList>
            <person name="Lagkouvardos I."/>
            <person name="Pukall R."/>
            <person name="Abt B."/>
            <person name="Foesel B.U."/>
            <person name="Meier-Kolthoff J.P."/>
            <person name="Kumar N."/>
            <person name="Bresciani A."/>
            <person name="Martinez I."/>
            <person name="Just S."/>
            <person name="Ziegler C."/>
            <person name="Brugiroux S."/>
            <person name="Garzetti D."/>
            <person name="Wenning M."/>
            <person name="Bui T.P."/>
            <person name="Wang J."/>
            <person name="Hugenholtz F."/>
            <person name="Plugge C.M."/>
            <person name="Peterson D.A."/>
            <person name="Hornef M.W."/>
            <person name="Baines J.F."/>
            <person name="Smidt H."/>
            <person name="Walter J."/>
            <person name="Kristiansen K."/>
            <person name="Nielsen H.B."/>
            <person name="Haller D."/>
            <person name="Overmann J."/>
            <person name="Stecher B."/>
            <person name="Clavel T."/>
        </authorList>
    </citation>
    <scope>NUCLEOTIDE SEQUENCE [LARGE SCALE GENOMIC DNA]</scope>
    <source>
        <strain evidence="7 8">DSM 28560</strain>
    </source>
</reference>
<evidence type="ECO:0000259" key="6">
    <source>
        <dbReference type="PROSITE" id="PS50011"/>
    </source>
</evidence>
<evidence type="ECO:0000256" key="5">
    <source>
        <dbReference type="ARBA" id="ARBA00022840"/>
    </source>
</evidence>
<dbReference type="PROSITE" id="PS00108">
    <property type="entry name" value="PROTEIN_KINASE_ST"/>
    <property type="match status" value="1"/>
</dbReference>
<keyword evidence="5" id="KW-0067">ATP-binding</keyword>
<sequence length="703" mass="80784">MKMNGRNNGIIIIGTEVVDFMLGKNINGYIMKEFKGSGSFGSVYSCEKDGKTYAIKLFNFSYVFSEFSKGSDNRITREITALKSVNHPNVVSYVDDGNFFDNGVKYLYVVMDYIDGEDLSQYIRDNNLSIETAISIFIKILNGVNAIHEQHIVHRDLKPANIYITKTGEIKILDFGLSKLIDFTSITSTGAEIGSPLYMSPEQVRDGKNIDYRSDYYALGVILYELISKNNPYGKVQSRTELYFKIINEAPISIRQYIPTIPNQIDNLISALLEKENYKRPNSATEVLQYIQLVNKTEDETPTFKFTPSFFLRTWNEKSVLESYRKDGYDVENYIFPINHQNQQKNLLKIIMDSGSNYLIDPATMRLAYDTFSEVKGLVSLPYAPQGLSRLELDDLKMLSAKQDYVKKVVDAQLQYNPSYIVSPFHVSNNSNLVRIKATDDENWFSLDVKLLYETKDYLKSINCDSPLVGGFCIKTDILTTKSEREYFLNVVSALPCDMYWIYVDCIDNNSNPSQLYNYANTLLTLQKSTGKPVIAGRIGTFGLVLLSFGLFGFESGASRFESFYEDLYKNATDSYNMYLNYYFSGLLRNVPIERKNPAKIIRLLSSTTGKDISCDCPYCKGKRPEELVNEQLSKKHFLFKRQEEIEKLRSFESITDRVAYIEICIQNAIDYHKALKPIFKTDDYNHFKIWQTVIQELKKDWL</sequence>
<keyword evidence="7" id="KW-0723">Serine/threonine-protein kinase</keyword>
<name>A0A4R4FG68_9FIRM</name>
<evidence type="ECO:0000256" key="1">
    <source>
        <dbReference type="ARBA" id="ARBA00012513"/>
    </source>
</evidence>
<dbReference type="InterPro" id="IPR011009">
    <property type="entry name" value="Kinase-like_dom_sf"/>
</dbReference>
<keyword evidence="2" id="KW-0808">Transferase</keyword>
<dbReference type="PANTHER" id="PTHR43671:SF13">
    <property type="entry name" value="SERINE_THREONINE-PROTEIN KINASE NEK2"/>
    <property type="match status" value="1"/>
</dbReference>
<organism evidence="7 8">
    <name type="scientific">Extibacter muris</name>
    <dbReference type="NCBI Taxonomy" id="1796622"/>
    <lineage>
        <taxon>Bacteria</taxon>
        <taxon>Bacillati</taxon>
        <taxon>Bacillota</taxon>
        <taxon>Clostridia</taxon>
        <taxon>Lachnospirales</taxon>
        <taxon>Lachnospiraceae</taxon>
        <taxon>Extibacter</taxon>
    </lineage>
</organism>
<dbReference type="GO" id="GO:0004674">
    <property type="term" value="F:protein serine/threonine kinase activity"/>
    <property type="evidence" value="ECO:0007669"/>
    <property type="project" value="UniProtKB-KW"/>
</dbReference>
<gene>
    <name evidence="7" type="ORF">E1963_10525</name>
</gene>